<comment type="caution">
    <text evidence="2">The sequence shown here is derived from an EMBL/GenBank/DDBJ whole genome shotgun (WGS) entry which is preliminary data.</text>
</comment>
<dbReference type="Gene3D" id="1.10.260.40">
    <property type="entry name" value="lambda repressor-like DNA-binding domains"/>
    <property type="match status" value="1"/>
</dbReference>
<evidence type="ECO:0000313" key="3">
    <source>
        <dbReference type="Proteomes" id="UP001431429"/>
    </source>
</evidence>
<evidence type="ECO:0000313" key="2">
    <source>
        <dbReference type="EMBL" id="MCM2390158.1"/>
    </source>
</evidence>
<evidence type="ECO:0000256" key="1">
    <source>
        <dbReference type="SAM" id="MobiDB-lite"/>
    </source>
</evidence>
<dbReference type="EMBL" id="JAMQAW010000023">
    <property type="protein sequence ID" value="MCM2390158.1"/>
    <property type="molecule type" value="Genomic_DNA"/>
</dbReference>
<organism evidence="2 3">
    <name type="scientific">Streptomyces albipurpureus</name>
    <dbReference type="NCBI Taxonomy" id="2897419"/>
    <lineage>
        <taxon>Bacteria</taxon>
        <taxon>Bacillati</taxon>
        <taxon>Actinomycetota</taxon>
        <taxon>Actinomycetes</taxon>
        <taxon>Kitasatosporales</taxon>
        <taxon>Streptomycetaceae</taxon>
        <taxon>Streptomyces</taxon>
    </lineage>
</organism>
<sequence>MTGNIHLAAHMAAAGLKQSELAQRLNAHVEQLTGKSGNVTAQHIRNWRTGKTRWPQERLRLALKAEFGVPILDLGFVPRSSGTTSEGGEPAPAPVRLHRRTQ</sequence>
<feature type="region of interest" description="Disordered" evidence="1">
    <location>
        <begin position="79"/>
        <end position="102"/>
    </location>
</feature>
<dbReference type="CDD" id="cd00093">
    <property type="entry name" value="HTH_XRE"/>
    <property type="match status" value="1"/>
</dbReference>
<reference evidence="2" key="1">
    <citation type="submission" date="2022-06" db="EMBL/GenBank/DDBJ databases">
        <title>Genome public.</title>
        <authorList>
            <person name="Sun Q."/>
        </authorList>
    </citation>
    <scope>NUCLEOTIDE SEQUENCE</scope>
    <source>
        <strain evidence="2">CWNU-1</strain>
    </source>
</reference>
<dbReference type="InterPro" id="IPR010982">
    <property type="entry name" value="Lambda_DNA-bd_dom_sf"/>
</dbReference>
<accession>A0ABT0URZ3</accession>
<dbReference type="Proteomes" id="UP001431429">
    <property type="component" value="Unassembled WGS sequence"/>
</dbReference>
<protein>
    <submittedName>
        <fullName evidence="2">Helix-turn-helix domain-containing protein</fullName>
    </submittedName>
</protein>
<proteinExistence type="predicted"/>
<dbReference type="RefSeq" id="WP_250920487.1">
    <property type="nucleotide sequence ID" value="NZ_JAMQAW010000023.1"/>
</dbReference>
<name>A0ABT0URZ3_9ACTN</name>
<gene>
    <name evidence="2" type="ORF">NBG84_17990</name>
</gene>
<dbReference type="InterPro" id="IPR001387">
    <property type="entry name" value="Cro/C1-type_HTH"/>
</dbReference>
<keyword evidence="3" id="KW-1185">Reference proteome</keyword>